<keyword evidence="1" id="KW-0472">Membrane</keyword>
<dbReference type="AlphaFoldDB" id="A0AAD8P1Y2"/>
<keyword evidence="1" id="KW-0812">Transmembrane</keyword>
<gene>
    <name evidence="2" type="ORF">QVD17_13079</name>
</gene>
<proteinExistence type="predicted"/>
<keyword evidence="1" id="KW-1133">Transmembrane helix</keyword>
<evidence type="ECO:0000313" key="2">
    <source>
        <dbReference type="EMBL" id="KAK1430383.1"/>
    </source>
</evidence>
<keyword evidence="3" id="KW-1185">Reference proteome</keyword>
<reference evidence="2" key="1">
    <citation type="journal article" date="2023" name="bioRxiv">
        <title>Improved chromosome-level genome assembly for marigold (Tagetes erecta).</title>
        <authorList>
            <person name="Jiang F."/>
            <person name="Yuan L."/>
            <person name="Wang S."/>
            <person name="Wang H."/>
            <person name="Xu D."/>
            <person name="Wang A."/>
            <person name="Fan W."/>
        </authorList>
    </citation>
    <scope>NUCLEOTIDE SEQUENCE</scope>
    <source>
        <strain evidence="2">WSJ</strain>
        <tissue evidence="2">Leaf</tissue>
    </source>
</reference>
<dbReference type="EMBL" id="JAUHHV010000003">
    <property type="protein sequence ID" value="KAK1430383.1"/>
    <property type="molecule type" value="Genomic_DNA"/>
</dbReference>
<accession>A0AAD8P1Y2</accession>
<evidence type="ECO:0000256" key="1">
    <source>
        <dbReference type="SAM" id="Phobius"/>
    </source>
</evidence>
<organism evidence="2 3">
    <name type="scientific">Tagetes erecta</name>
    <name type="common">African marigold</name>
    <dbReference type="NCBI Taxonomy" id="13708"/>
    <lineage>
        <taxon>Eukaryota</taxon>
        <taxon>Viridiplantae</taxon>
        <taxon>Streptophyta</taxon>
        <taxon>Embryophyta</taxon>
        <taxon>Tracheophyta</taxon>
        <taxon>Spermatophyta</taxon>
        <taxon>Magnoliopsida</taxon>
        <taxon>eudicotyledons</taxon>
        <taxon>Gunneridae</taxon>
        <taxon>Pentapetalae</taxon>
        <taxon>asterids</taxon>
        <taxon>campanulids</taxon>
        <taxon>Asterales</taxon>
        <taxon>Asteraceae</taxon>
        <taxon>Asteroideae</taxon>
        <taxon>Heliantheae alliance</taxon>
        <taxon>Tageteae</taxon>
        <taxon>Tagetes</taxon>
    </lineage>
</organism>
<sequence length="67" mass="7769">MNHIVLATKVLMFWWLKCYTLWNGCIILLGVFVCDEPEINLDTTCSRQTEVAKQKRHVEHPSLPVKA</sequence>
<protein>
    <submittedName>
        <fullName evidence="2">Uncharacterized protein</fullName>
    </submittedName>
</protein>
<comment type="caution">
    <text evidence="2">The sequence shown here is derived from an EMBL/GenBank/DDBJ whole genome shotgun (WGS) entry which is preliminary data.</text>
</comment>
<feature type="transmembrane region" description="Helical" evidence="1">
    <location>
        <begin position="12"/>
        <end position="33"/>
    </location>
</feature>
<name>A0AAD8P1Y2_TARER</name>
<dbReference type="Proteomes" id="UP001229421">
    <property type="component" value="Unassembled WGS sequence"/>
</dbReference>
<evidence type="ECO:0000313" key="3">
    <source>
        <dbReference type="Proteomes" id="UP001229421"/>
    </source>
</evidence>